<organism evidence="1 2">
    <name type="scientific">Daphnia pulex</name>
    <name type="common">Water flea</name>
    <dbReference type="NCBI Taxonomy" id="6669"/>
    <lineage>
        <taxon>Eukaryota</taxon>
        <taxon>Metazoa</taxon>
        <taxon>Ecdysozoa</taxon>
        <taxon>Arthropoda</taxon>
        <taxon>Crustacea</taxon>
        <taxon>Branchiopoda</taxon>
        <taxon>Diplostraca</taxon>
        <taxon>Cladocera</taxon>
        <taxon>Anomopoda</taxon>
        <taxon>Daphniidae</taxon>
        <taxon>Daphnia</taxon>
    </lineage>
</organism>
<accession>E9GQ12</accession>
<evidence type="ECO:0000313" key="2">
    <source>
        <dbReference type="Proteomes" id="UP000000305"/>
    </source>
</evidence>
<dbReference type="InParanoid" id="E9GQ12"/>
<dbReference type="PhylomeDB" id="E9GQ12"/>
<dbReference type="EMBL" id="GL732557">
    <property type="protein sequence ID" value="EFX78480.1"/>
    <property type="molecule type" value="Genomic_DNA"/>
</dbReference>
<dbReference type="HOGENOM" id="CLU_2160901_0_0_1"/>
<keyword evidence="2" id="KW-1185">Reference proteome</keyword>
<dbReference type="AlphaFoldDB" id="E9GQ12"/>
<proteinExistence type="predicted"/>
<protein>
    <submittedName>
        <fullName evidence="1">Uncharacterized protein</fullName>
    </submittedName>
</protein>
<sequence>MVDDRQIVIQPVVMHINGFDLLLGNDALRQLRKIRIDYQANEAKMELGREDLNVVEAPLEVGKVRNRKSRCIPDYSMISVAVDMPPMPIPHPRLLEPSAKVMGDKGYHLVD</sequence>
<reference evidence="1 2" key="1">
    <citation type="journal article" date="2011" name="Science">
        <title>The ecoresponsive genome of Daphnia pulex.</title>
        <authorList>
            <person name="Colbourne J.K."/>
            <person name="Pfrender M.E."/>
            <person name="Gilbert D."/>
            <person name="Thomas W.K."/>
            <person name="Tucker A."/>
            <person name="Oakley T.H."/>
            <person name="Tokishita S."/>
            <person name="Aerts A."/>
            <person name="Arnold G.J."/>
            <person name="Basu M.K."/>
            <person name="Bauer D.J."/>
            <person name="Caceres C.E."/>
            <person name="Carmel L."/>
            <person name="Casola C."/>
            <person name="Choi J.H."/>
            <person name="Detter J.C."/>
            <person name="Dong Q."/>
            <person name="Dusheyko S."/>
            <person name="Eads B.D."/>
            <person name="Frohlich T."/>
            <person name="Geiler-Samerotte K.A."/>
            <person name="Gerlach D."/>
            <person name="Hatcher P."/>
            <person name="Jogdeo S."/>
            <person name="Krijgsveld J."/>
            <person name="Kriventseva E.V."/>
            <person name="Kultz D."/>
            <person name="Laforsch C."/>
            <person name="Lindquist E."/>
            <person name="Lopez J."/>
            <person name="Manak J.R."/>
            <person name="Muller J."/>
            <person name="Pangilinan J."/>
            <person name="Patwardhan R.P."/>
            <person name="Pitluck S."/>
            <person name="Pritham E.J."/>
            <person name="Rechtsteiner A."/>
            <person name="Rho M."/>
            <person name="Rogozin I.B."/>
            <person name="Sakarya O."/>
            <person name="Salamov A."/>
            <person name="Schaack S."/>
            <person name="Shapiro H."/>
            <person name="Shiga Y."/>
            <person name="Skalitzky C."/>
            <person name="Smith Z."/>
            <person name="Souvorov A."/>
            <person name="Sung W."/>
            <person name="Tang Z."/>
            <person name="Tsuchiya D."/>
            <person name="Tu H."/>
            <person name="Vos H."/>
            <person name="Wang M."/>
            <person name="Wolf Y.I."/>
            <person name="Yamagata H."/>
            <person name="Yamada T."/>
            <person name="Ye Y."/>
            <person name="Shaw J.R."/>
            <person name="Andrews J."/>
            <person name="Crease T.J."/>
            <person name="Tang H."/>
            <person name="Lucas S.M."/>
            <person name="Robertson H.M."/>
            <person name="Bork P."/>
            <person name="Koonin E.V."/>
            <person name="Zdobnov E.M."/>
            <person name="Grigoriev I.V."/>
            <person name="Lynch M."/>
            <person name="Boore J.L."/>
        </authorList>
    </citation>
    <scope>NUCLEOTIDE SEQUENCE [LARGE SCALE GENOMIC DNA]</scope>
</reference>
<gene>
    <name evidence="1" type="ORF">DAPPUDRAFT_320507</name>
</gene>
<evidence type="ECO:0000313" key="1">
    <source>
        <dbReference type="EMBL" id="EFX78480.1"/>
    </source>
</evidence>
<dbReference type="Proteomes" id="UP000000305">
    <property type="component" value="Unassembled WGS sequence"/>
</dbReference>
<name>E9GQ12_DAPPU</name>
<dbReference type="KEGG" id="dpx:DAPPUDRAFT_320507"/>